<gene>
    <name evidence="1" type="ORF">F2Q69_00030920</name>
</gene>
<dbReference type="Proteomes" id="UP000712600">
    <property type="component" value="Unassembled WGS sequence"/>
</dbReference>
<protein>
    <recommendedName>
        <fullName evidence="3">Topoisomerase VI</fullName>
    </recommendedName>
</protein>
<dbReference type="SUPFAM" id="SSF46946">
    <property type="entry name" value="S13-like H2TH domain"/>
    <property type="match status" value="1"/>
</dbReference>
<dbReference type="PANTHER" id="PTHR48444:SF1">
    <property type="entry name" value="DNA TOPOISOMERASE 6 SUBUNIT B"/>
    <property type="match status" value="1"/>
</dbReference>
<sequence length="212" mass="24748">MKSQNYVTFCRLDIDIHRNIPHIHLHEKKANKEKWHGAEIQVVIEGNWTTYRSKILHYMRQMAVITPYAQFLFRFISETPEKNVTVKFTRRTDVMPPIPIETKHHPSSVDLLLIKRLVTDTSKKTLLQFLQNEFVNINKNLAARLIGEMGPDFSPGMAVKSVTSQQMVRIHQLFRQAKFDDPSGDVSICFLLTVHWELFHYSYVSLEALLKV</sequence>
<evidence type="ECO:0000313" key="1">
    <source>
        <dbReference type="EMBL" id="KAF3588112.1"/>
    </source>
</evidence>
<organism evidence="1 2">
    <name type="scientific">Brassica cretica</name>
    <name type="common">Mustard</name>
    <dbReference type="NCBI Taxonomy" id="69181"/>
    <lineage>
        <taxon>Eukaryota</taxon>
        <taxon>Viridiplantae</taxon>
        <taxon>Streptophyta</taxon>
        <taxon>Embryophyta</taxon>
        <taxon>Tracheophyta</taxon>
        <taxon>Spermatophyta</taxon>
        <taxon>Magnoliopsida</taxon>
        <taxon>eudicotyledons</taxon>
        <taxon>Gunneridae</taxon>
        <taxon>Pentapetalae</taxon>
        <taxon>rosids</taxon>
        <taxon>malvids</taxon>
        <taxon>Brassicales</taxon>
        <taxon>Brassicaceae</taxon>
        <taxon>Brassiceae</taxon>
        <taxon>Brassica</taxon>
    </lineage>
</organism>
<dbReference type="PANTHER" id="PTHR48444">
    <property type="entry name" value="DNA TOPOISOMERASE 6 SUBUNIT B"/>
    <property type="match status" value="1"/>
</dbReference>
<dbReference type="EMBL" id="QGKX02000088">
    <property type="protein sequence ID" value="KAF3588112.1"/>
    <property type="molecule type" value="Genomic_DNA"/>
</dbReference>
<reference evidence="1" key="1">
    <citation type="submission" date="2019-12" db="EMBL/GenBank/DDBJ databases">
        <title>Genome sequencing and annotation of Brassica cretica.</title>
        <authorList>
            <person name="Studholme D.J."/>
            <person name="Sarris P."/>
        </authorList>
    </citation>
    <scope>NUCLEOTIDE SEQUENCE</scope>
    <source>
        <strain evidence="1">PFS-109/04</strain>
        <tissue evidence="1">Leaf</tissue>
    </source>
</reference>
<dbReference type="AlphaFoldDB" id="A0A8S9S795"/>
<proteinExistence type="predicted"/>
<evidence type="ECO:0000313" key="2">
    <source>
        <dbReference type="Proteomes" id="UP000712600"/>
    </source>
</evidence>
<evidence type="ECO:0008006" key="3">
    <source>
        <dbReference type="Google" id="ProtNLM"/>
    </source>
</evidence>
<name>A0A8S9S795_BRACR</name>
<accession>A0A8S9S795</accession>
<dbReference type="InterPro" id="IPR010979">
    <property type="entry name" value="Ribosomal_uS13-like_H2TH"/>
</dbReference>
<dbReference type="Gene3D" id="1.10.8.50">
    <property type="match status" value="1"/>
</dbReference>
<dbReference type="FunFam" id="1.10.8.50:FF:000006">
    <property type="entry name" value="DNA topoisomerase 6 subunit B"/>
    <property type="match status" value="1"/>
</dbReference>
<comment type="caution">
    <text evidence="1">The sequence shown here is derived from an EMBL/GenBank/DDBJ whole genome shotgun (WGS) entry which is preliminary data.</text>
</comment>
<dbReference type="InterPro" id="IPR036890">
    <property type="entry name" value="HATPase_C_sf"/>
</dbReference>
<dbReference type="GO" id="GO:0003676">
    <property type="term" value="F:nucleic acid binding"/>
    <property type="evidence" value="ECO:0007669"/>
    <property type="project" value="InterPro"/>
</dbReference>
<dbReference type="Gene3D" id="3.30.565.10">
    <property type="entry name" value="Histidine kinase-like ATPase, C-terminal domain"/>
    <property type="match status" value="1"/>
</dbReference>